<keyword evidence="2" id="KW-0808">Transferase</keyword>
<dbReference type="GO" id="GO:0016407">
    <property type="term" value="F:acetyltransferase activity"/>
    <property type="evidence" value="ECO:0007669"/>
    <property type="project" value="InterPro"/>
</dbReference>
<dbReference type="AlphaFoldDB" id="A0A8H6FAQ4"/>
<dbReference type="GeneID" id="59330826"/>
<dbReference type="InterPro" id="IPR038765">
    <property type="entry name" value="Papain-like_cys_pep_sf"/>
</dbReference>
<evidence type="ECO:0000313" key="4">
    <source>
        <dbReference type="Proteomes" id="UP000593566"/>
    </source>
</evidence>
<dbReference type="Proteomes" id="UP000593566">
    <property type="component" value="Unassembled WGS sequence"/>
</dbReference>
<dbReference type="Gene3D" id="3.30.2140.20">
    <property type="match status" value="1"/>
</dbReference>
<comment type="caution">
    <text evidence="3">The sequence shown here is derived from an EMBL/GenBank/DDBJ whole genome shotgun (WGS) entry which is preliminary data.</text>
</comment>
<accession>A0A8H6FAQ4</accession>
<keyword evidence="2" id="KW-0012">Acyltransferase</keyword>
<evidence type="ECO:0008006" key="5">
    <source>
        <dbReference type="Google" id="ProtNLM"/>
    </source>
</evidence>
<evidence type="ECO:0000256" key="2">
    <source>
        <dbReference type="RuleBase" id="RU003452"/>
    </source>
</evidence>
<keyword evidence="4" id="KW-1185">Reference proteome</keyword>
<dbReference type="EMBL" id="JACCJB010000014">
    <property type="protein sequence ID" value="KAF6221557.1"/>
    <property type="molecule type" value="Genomic_DNA"/>
</dbReference>
<dbReference type="PANTHER" id="PTHR11786">
    <property type="entry name" value="N-HYDROXYARYLAMINE O-ACETYLTRANSFERASE"/>
    <property type="match status" value="1"/>
</dbReference>
<dbReference type="InterPro" id="IPR053710">
    <property type="entry name" value="Arylamine_NAT_domain_sf"/>
</dbReference>
<dbReference type="RefSeq" id="XP_037150992.1">
    <property type="nucleotide sequence ID" value="XM_037293339.1"/>
</dbReference>
<dbReference type="PRINTS" id="PR01543">
    <property type="entry name" value="ANATRNSFRASE"/>
</dbReference>
<sequence>MSAKSARPTYDADQISKYLKHISLPEDSKDLFHAPGKLHHCNNALKFLTQLQRHQIATVPFENLSLHYSQDHTISLDPGYLFNKVVDRGHGGYCMENNCFFGTVLRSLGFNVFSAGARVNTGANGTGEDGWEGWSHMVNIVTLSSGQKYMLDVGFGGNGPIQPLLLNPSAAPTQHIAPAEARLVHENIPHNTDPNQKLWQYQHRIDPQSEWQIMYCFTELEFLPKDYEVMNFWTSQSRKSWFTYSVVAVKMILEGEDVVGTLILSGGDVKRRVQGKTEHLRTCKTEKERVQALQDVFGLRLTDEERRGIGGMVTELKE</sequence>
<reference evidence="3 4" key="1">
    <citation type="journal article" date="2020" name="Genomics">
        <title>Complete, high-quality genomes from long-read metagenomic sequencing of two wolf lichen thalli reveals enigmatic genome architecture.</title>
        <authorList>
            <person name="McKenzie S.K."/>
            <person name="Walston R.F."/>
            <person name="Allen J.L."/>
        </authorList>
    </citation>
    <scope>NUCLEOTIDE SEQUENCE [LARGE SCALE GENOMIC DNA]</scope>
    <source>
        <strain evidence="3">WasteWater1</strain>
    </source>
</reference>
<protein>
    <recommendedName>
        <fullName evidence="5">Arylamine N-acetyltransferase</fullName>
    </recommendedName>
</protein>
<comment type="similarity">
    <text evidence="1 2">Belongs to the arylamine N-acetyltransferase family.</text>
</comment>
<gene>
    <name evidence="3" type="ORF">HO133_002413</name>
</gene>
<dbReference type="PANTHER" id="PTHR11786:SF0">
    <property type="entry name" value="ARYLAMINE N-ACETYLTRANSFERASE 4-RELATED"/>
    <property type="match status" value="1"/>
</dbReference>
<evidence type="ECO:0000313" key="3">
    <source>
        <dbReference type="EMBL" id="KAF6221557.1"/>
    </source>
</evidence>
<name>A0A8H6FAQ4_9LECA</name>
<proteinExistence type="inferred from homology"/>
<dbReference type="InterPro" id="IPR001447">
    <property type="entry name" value="Arylamine_N-AcTrfase"/>
</dbReference>
<dbReference type="SUPFAM" id="SSF54001">
    <property type="entry name" value="Cysteine proteinases"/>
    <property type="match status" value="1"/>
</dbReference>
<dbReference type="Pfam" id="PF00797">
    <property type="entry name" value="Acetyltransf_2"/>
    <property type="match status" value="1"/>
</dbReference>
<organism evidence="3 4">
    <name type="scientific">Letharia lupina</name>
    <dbReference type="NCBI Taxonomy" id="560253"/>
    <lineage>
        <taxon>Eukaryota</taxon>
        <taxon>Fungi</taxon>
        <taxon>Dikarya</taxon>
        <taxon>Ascomycota</taxon>
        <taxon>Pezizomycotina</taxon>
        <taxon>Lecanoromycetes</taxon>
        <taxon>OSLEUM clade</taxon>
        <taxon>Lecanoromycetidae</taxon>
        <taxon>Lecanorales</taxon>
        <taxon>Lecanorineae</taxon>
        <taxon>Parmeliaceae</taxon>
        <taxon>Letharia</taxon>
    </lineage>
</organism>
<evidence type="ECO:0000256" key="1">
    <source>
        <dbReference type="ARBA" id="ARBA00006547"/>
    </source>
</evidence>